<feature type="non-terminal residue" evidence="2">
    <location>
        <position position="1"/>
    </location>
</feature>
<organism evidence="2">
    <name type="scientific">human gut metagenome</name>
    <dbReference type="NCBI Taxonomy" id="408170"/>
    <lineage>
        <taxon>unclassified sequences</taxon>
        <taxon>metagenomes</taxon>
        <taxon>organismal metagenomes</taxon>
    </lineage>
</organism>
<sequence>GYLAGAGTEAIYEQERLTERDRYNEYLMTRLRTAEGLELAAVETRFGKERAERLLRQAEPFMGIGELCFAAGRLAIPAEKFLVSDAVIGALFEADD</sequence>
<comment type="caution">
    <text evidence="2">The sequence shown here is derived from an EMBL/GenBank/DDBJ whole genome shotgun (WGS) entry which is preliminary data.</text>
</comment>
<feature type="domain" description="HemN C-terminal" evidence="1">
    <location>
        <begin position="17"/>
        <end position="77"/>
    </location>
</feature>
<dbReference type="InterPro" id="IPR058240">
    <property type="entry name" value="rSAM_sf"/>
</dbReference>
<dbReference type="SUPFAM" id="SSF102114">
    <property type="entry name" value="Radical SAM enzymes"/>
    <property type="match status" value="1"/>
</dbReference>
<evidence type="ECO:0000313" key="2">
    <source>
        <dbReference type="EMBL" id="EKC67074.1"/>
    </source>
</evidence>
<dbReference type="Pfam" id="PF06969">
    <property type="entry name" value="HemN_C"/>
    <property type="match status" value="1"/>
</dbReference>
<evidence type="ECO:0000259" key="1">
    <source>
        <dbReference type="Pfam" id="PF06969"/>
    </source>
</evidence>
<protein>
    <submittedName>
        <fullName evidence="2">Oxygen-independent coproporphyrinogen III oxidase</fullName>
    </submittedName>
</protein>
<gene>
    <name evidence="2" type="ORF">LEA_09490</name>
</gene>
<dbReference type="AlphaFoldDB" id="K1THS6"/>
<name>K1THS6_9ZZZZ</name>
<dbReference type="InterPro" id="IPR010723">
    <property type="entry name" value="HemN_C"/>
</dbReference>
<proteinExistence type="predicted"/>
<dbReference type="EMBL" id="AJWY01006358">
    <property type="protein sequence ID" value="EKC67074.1"/>
    <property type="molecule type" value="Genomic_DNA"/>
</dbReference>
<reference evidence="2" key="1">
    <citation type="journal article" date="2013" name="Environ. Microbiol.">
        <title>Microbiota from the distal guts of lean and obese adolescents exhibit partial functional redundancy besides clear differences in community structure.</title>
        <authorList>
            <person name="Ferrer M."/>
            <person name="Ruiz A."/>
            <person name="Lanza F."/>
            <person name="Haange S.B."/>
            <person name="Oberbach A."/>
            <person name="Till H."/>
            <person name="Bargiela R."/>
            <person name="Campoy C."/>
            <person name="Segura M.T."/>
            <person name="Richter M."/>
            <person name="von Bergen M."/>
            <person name="Seifert J."/>
            <person name="Suarez A."/>
        </authorList>
    </citation>
    <scope>NUCLEOTIDE SEQUENCE</scope>
</reference>
<accession>K1THS6</accession>